<comment type="caution">
    <text evidence="1">The sequence shown here is derived from an EMBL/GenBank/DDBJ whole genome shotgun (WGS) entry which is preliminary data.</text>
</comment>
<accession>A0ABP8UZB9</accession>
<protein>
    <submittedName>
        <fullName evidence="1">Uncharacterized protein</fullName>
    </submittedName>
</protein>
<gene>
    <name evidence="1" type="ORF">GCM10023116_05730</name>
</gene>
<evidence type="ECO:0000313" key="2">
    <source>
        <dbReference type="Proteomes" id="UP001500604"/>
    </source>
</evidence>
<name>A0ABP8UZB9_9GAMM</name>
<organism evidence="1 2">
    <name type="scientific">Kistimonas scapharcae</name>
    <dbReference type="NCBI Taxonomy" id="1036133"/>
    <lineage>
        <taxon>Bacteria</taxon>
        <taxon>Pseudomonadati</taxon>
        <taxon>Pseudomonadota</taxon>
        <taxon>Gammaproteobacteria</taxon>
        <taxon>Oceanospirillales</taxon>
        <taxon>Endozoicomonadaceae</taxon>
        <taxon>Kistimonas</taxon>
    </lineage>
</organism>
<reference evidence="2" key="1">
    <citation type="journal article" date="2019" name="Int. J. Syst. Evol. Microbiol.">
        <title>The Global Catalogue of Microorganisms (GCM) 10K type strain sequencing project: providing services to taxonomists for standard genome sequencing and annotation.</title>
        <authorList>
            <consortium name="The Broad Institute Genomics Platform"/>
            <consortium name="The Broad Institute Genome Sequencing Center for Infectious Disease"/>
            <person name="Wu L."/>
            <person name="Ma J."/>
        </authorList>
    </citation>
    <scope>NUCLEOTIDE SEQUENCE [LARGE SCALE GENOMIC DNA]</scope>
    <source>
        <strain evidence="2">JCM 17805</strain>
    </source>
</reference>
<evidence type="ECO:0000313" key="1">
    <source>
        <dbReference type="EMBL" id="GAA4648306.1"/>
    </source>
</evidence>
<dbReference type="InterPro" id="IPR009387">
    <property type="entry name" value="HigB-2"/>
</dbReference>
<sequence>MGECAFFIFGFSKNKQANIDQKEERAIKLLAREFLGYTEHALKKALDAGELVEIPYE</sequence>
<dbReference type="RefSeq" id="WP_425559158.1">
    <property type="nucleotide sequence ID" value="NZ_BAABFL010000063.1"/>
</dbReference>
<dbReference type="Proteomes" id="UP001500604">
    <property type="component" value="Unassembled WGS sequence"/>
</dbReference>
<keyword evidence="2" id="KW-1185">Reference proteome</keyword>
<dbReference type="EMBL" id="BAABFL010000063">
    <property type="protein sequence ID" value="GAA4648306.1"/>
    <property type="molecule type" value="Genomic_DNA"/>
</dbReference>
<proteinExistence type="predicted"/>
<dbReference type="Pfam" id="PF06296">
    <property type="entry name" value="RelE"/>
    <property type="match status" value="1"/>
</dbReference>